<dbReference type="InterPro" id="IPR005843">
    <property type="entry name" value="A-D-PHexomutase_C"/>
</dbReference>
<evidence type="ECO:0000259" key="11">
    <source>
        <dbReference type="Pfam" id="PF02880"/>
    </source>
</evidence>
<dbReference type="Pfam" id="PF02879">
    <property type="entry name" value="PGM_PMM_II"/>
    <property type="match status" value="1"/>
</dbReference>
<protein>
    <recommendedName>
        <fullName evidence="14">Phosphomannomutase/phosphoglucomutase</fullName>
    </recommendedName>
</protein>
<keyword evidence="3" id="KW-0597">Phosphoprotein</keyword>
<dbReference type="CDD" id="cd03089">
    <property type="entry name" value="PMM_PGM"/>
    <property type="match status" value="1"/>
</dbReference>
<keyword evidence="6" id="KW-0413">Isomerase</keyword>
<dbReference type="PANTHER" id="PTHR43771:SF1">
    <property type="entry name" value="PHOSPHOMANNOMUTASE"/>
    <property type="match status" value="1"/>
</dbReference>
<dbReference type="GO" id="GO:0016868">
    <property type="term" value="F:intramolecular phosphotransferase activity"/>
    <property type="evidence" value="ECO:0007669"/>
    <property type="project" value="InterPro"/>
</dbReference>
<dbReference type="InterPro" id="IPR016055">
    <property type="entry name" value="A-D-PHexomutase_a/b/a-I/II/III"/>
</dbReference>
<name>A0A1F5NKL9_9BACT</name>
<dbReference type="GO" id="GO:0005975">
    <property type="term" value="P:carbohydrate metabolic process"/>
    <property type="evidence" value="ECO:0007669"/>
    <property type="project" value="InterPro"/>
</dbReference>
<dbReference type="STRING" id="1817824.A2751_02815"/>
<dbReference type="GO" id="GO:0000287">
    <property type="term" value="F:magnesium ion binding"/>
    <property type="evidence" value="ECO:0007669"/>
    <property type="project" value="InterPro"/>
</dbReference>
<dbReference type="AlphaFoldDB" id="A0A1F5NKL9"/>
<gene>
    <name evidence="12" type="ORF">A2751_02815</name>
</gene>
<comment type="similarity">
    <text evidence="2 7">Belongs to the phosphohexose mutase family.</text>
</comment>
<feature type="domain" description="Alpha-D-phosphohexomutase C-terminal" evidence="8">
    <location>
        <begin position="385"/>
        <end position="454"/>
    </location>
</feature>
<feature type="domain" description="Alpha-D-phosphohexomutase alpha/beta/alpha" evidence="10">
    <location>
        <begin position="167"/>
        <end position="265"/>
    </location>
</feature>
<comment type="cofactor">
    <cofactor evidence="1">
        <name>Mg(2+)</name>
        <dbReference type="ChEBI" id="CHEBI:18420"/>
    </cofactor>
</comment>
<evidence type="ECO:0000259" key="8">
    <source>
        <dbReference type="Pfam" id="PF00408"/>
    </source>
</evidence>
<dbReference type="SUPFAM" id="SSF55957">
    <property type="entry name" value="Phosphoglucomutase, C-terminal domain"/>
    <property type="match status" value="1"/>
</dbReference>
<dbReference type="InterPro" id="IPR005841">
    <property type="entry name" value="Alpha-D-phosphohexomutase_SF"/>
</dbReference>
<dbReference type="InterPro" id="IPR016066">
    <property type="entry name" value="A-D-PHexomutase_CS"/>
</dbReference>
<dbReference type="Gene3D" id="3.30.310.50">
    <property type="entry name" value="Alpha-D-phosphohexomutase, C-terminal domain"/>
    <property type="match status" value="1"/>
</dbReference>
<evidence type="ECO:0000256" key="3">
    <source>
        <dbReference type="ARBA" id="ARBA00022553"/>
    </source>
</evidence>
<feature type="domain" description="Alpha-D-phosphohexomutase alpha/beta/alpha" evidence="9">
    <location>
        <begin position="5"/>
        <end position="148"/>
    </location>
</feature>
<dbReference type="PRINTS" id="PR00509">
    <property type="entry name" value="PGMPMM"/>
</dbReference>
<evidence type="ECO:0000259" key="9">
    <source>
        <dbReference type="Pfam" id="PF02878"/>
    </source>
</evidence>
<evidence type="ECO:0000313" key="12">
    <source>
        <dbReference type="EMBL" id="OGE77950.1"/>
    </source>
</evidence>
<dbReference type="Gene3D" id="3.40.120.10">
    <property type="entry name" value="Alpha-D-Glucose-1,6-Bisphosphate, subunit A, domain 3"/>
    <property type="match status" value="3"/>
</dbReference>
<evidence type="ECO:0000256" key="5">
    <source>
        <dbReference type="ARBA" id="ARBA00022842"/>
    </source>
</evidence>
<keyword evidence="4 7" id="KW-0479">Metal-binding</keyword>
<evidence type="ECO:0000256" key="4">
    <source>
        <dbReference type="ARBA" id="ARBA00022723"/>
    </source>
</evidence>
<dbReference type="Pfam" id="PF00408">
    <property type="entry name" value="PGM_PMM_IV"/>
    <property type="match status" value="1"/>
</dbReference>
<feature type="domain" description="Alpha-D-phosphohexomutase alpha/beta/alpha" evidence="11">
    <location>
        <begin position="274"/>
        <end position="379"/>
    </location>
</feature>
<reference evidence="12 13" key="1">
    <citation type="journal article" date="2016" name="Nat. Commun.">
        <title>Thousands of microbial genomes shed light on interconnected biogeochemical processes in an aquifer system.</title>
        <authorList>
            <person name="Anantharaman K."/>
            <person name="Brown C.T."/>
            <person name="Hug L.A."/>
            <person name="Sharon I."/>
            <person name="Castelle C.J."/>
            <person name="Probst A.J."/>
            <person name="Thomas B.C."/>
            <person name="Singh A."/>
            <person name="Wilkins M.J."/>
            <person name="Karaoz U."/>
            <person name="Brodie E.L."/>
            <person name="Williams K.H."/>
            <person name="Hubbard S.S."/>
            <person name="Banfield J.F."/>
        </authorList>
    </citation>
    <scope>NUCLEOTIDE SEQUENCE [LARGE SCALE GENOMIC DNA]</scope>
</reference>
<dbReference type="PROSITE" id="PS00710">
    <property type="entry name" value="PGM_PMM"/>
    <property type="match status" value="1"/>
</dbReference>
<dbReference type="Pfam" id="PF02880">
    <property type="entry name" value="PGM_PMM_III"/>
    <property type="match status" value="1"/>
</dbReference>
<dbReference type="PANTHER" id="PTHR43771">
    <property type="entry name" value="PHOSPHOMANNOMUTASE"/>
    <property type="match status" value="1"/>
</dbReference>
<keyword evidence="5 7" id="KW-0460">Magnesium</keyword>
<organism evidence="12 13">
    <name type="scientific">Candidatus Doudnabacteria bacterium RIFCSPHIGHO2_01_FULL_46_14</name>
    <dbReference type="NCBI Taxonomy" id="1817824"/>
    <lineage>
        <taxon>Bacteria</taxon>
        <taxon>Candidatus Doudnaibacteriota</taxon>
    </lineage>
</organism>
<dbReference type="Pfam" id="PF02878">
    <property type="entry name" value="PGM_PMM_I"/>
    <property type="match status" value="1"/>
</dbReference>
<dbReference type="InterPro" id="IPR036900">
    <property type="entry name" value="A-D-PHexomutase_C_sf"/>
</dbReference>
<evidence type="ECO:0000256" key="7">
    <source>
        <dbReference type="RuleBase" id="RU004326"/>
    </source>
</evidence>
<accession>A0A1F5NKL9</accession>
<evidence type="ECO:0008006" key="14">
    <source>
        <dbReference type="Google" id="ProtNLM"/>
    </source>
</evidence>
<evidence type="ECO:0000259" key="10">
    <source>
        <dbReference type="Pfam" id="PF02879"/>
    </source>
</evidence>
<evidence type="ECO:0000313" key="13">
    <source>
        <dbReference type="Proteomes" id="UP000176864"/>
    </source>
</evidence>
<dbReference type="InterPro" id="IPR005846">
    <property type="entry name" value="A-D-PHexomutase_a/b/a-III"/>
</dbReference>
<comment type="caution">
    <text evidence="12">The sequence shown here is derived from an EMBL/GenBank/DDBJ whole genome shotgun (WGS) entry which is preliminary data.</text>
</comment>
<sequence length="460" mass="51449">MDKSNIFHAYDIRGVYPEEINPEIAYRLGWAFAKYLSAQGGSASGGKTTLPFEVVVGMDMRGSSPFLAREVIRGLNEQGIDVVEIGRVPTPAFYYAVAFREFAAGLMITASHNPKQYNGVKFCGTKAAAIGLGSGLEKIQAYFESSDEAKRILPRGKMRSLEGINAAYVNQDLSFLNPAKIKKLKIAADPANTMGSLELEELFKRIDCEPIKINWDLNGNMPVHEANPIKPETLRQLQEIIKNEKADFGIATDGDGDRIAFLDEKADIIPSAIVLGLVAQALLKKNPGARIGYDLRSSKITSEMIVEAGGEPVETMVGHSLIKKLMVEKDVMFAGELSSHYYFRENFNYESPIFVTAVLLLIRSEIDKPFSEIWRPYNKYFHSGELNFEVADKQAAMDRLEKKYADGKISKLDGLKIGYKDWWFNVRLSNTEPYLRLNLEAETEQEMKQKIAEVSKEITS</sequence>
<dbReference type="InterPro" id="IPR005844">
    <property type="entry name" value="A-D-PHexomutase_a/b/a-I"/>
</dbReference>
<dbReference type="SUPFAM" id="SSF53738">
    <property type="entry name" value="Phosphoglucomutase, first 3 domains"/>
    <property type="match status" value="3"/>
</dbReference>
<evidence type="ECO:0000256" key="6">
    <source>
        <dbReference type="ARBA" id="ARBA00023235"/>
    </source>
</evidence>
<proteinExistence type="inferred from homology"/>
<dbReference type="EMBL" id="MFEK01000016">
    <property type="protein sequence ID" value="OGE77950.1"/>
    <property type="molecule type" value="Genomic_DNA"/>
</dbReference>
<evidence type="ECO:0000256" key="2">
    <source>
        <dbReference type="ARBA" id="ARBA00010231"/>
    </source>
</evidence>
<dbReference type="Proteomes" id="UP000176864">
    <property type="component" value="Unassembled WGS sequence"/>
</dbReference>
<dbReference type="InterPro" id="IPR005845">
    <property type="entry name" value="A-D-PHexomutase_a/b/a-II"/>
</dbReference>
<evidence type="ECO:0000256" key="1">
    <source>
        <dbReference type="ARBA" id="ARBA00001946"/>
    </source>
</evidence>